<keyword evidence="3" id="KW-0687">Ribonucleoprotein</keyword>
<evidence type="ECO:0000313" key="4">
    <source>
        <dbReference type="EMBL" id="CAD8054549.1"/>
    </source>
</evidence>
<keyword evidence="5" id="KW-1185">Reference proteome</keyword>
<dbReference type="Proteomes" id="UP000688137">
    <property type="component" value="Unassembled WGS sequence"/>
</dbReference>
<reference evidence="4" key="1">
    <citation type="submission" date="2021-01" db="EMBL/GenBank/DDBJ databases">
        <authorList>
            <consortium name="Genoscope - CEA"/>
            <person name="William W."/>
        </authorList>
    </citation>
    <scope>NUCLEOTIDE SEQUENCE</scope>
</reference>
<organism evidence="4 5">
    <name type="scientific">Paramecium primaurelia</name>
    <dbReference type="NCBI Taxonomy" id="5886"/>
    <lineage>
        <taxon>Eukaryota</taxon>
        <taxon>Sar</taxon>
        <taxon>Alveolata</taxon>
        <taxon>Ciliophora</taxon>
        <taxon>Intramacronucleata</taxon>
        <taxon>Oligohymenophorea</taxon>
        <taxon>Peniculida</taxon>
        <taxon>Parameciidae</taxon>
        <taxon>Paramecium</taxon>
    </lineage>
</organism>
<dbReference type="GO" id="GO:0017148">
    <property type="term" value="P:negative regulation of translation"/>
    <property type="evidence" value="ECO:0007669"/>
    <property type="project" value="TreeGrafter"/>
</dbReference>
<evidence type="ECO:0000256" key="2">
    <source>
        <dbReference type="ARBA" id="ARBA00022980"/>
    </source>
</evidence>
<dbReference type="GO" id="GO:0006412">
    <property type="term" value="P:translation"/>
    <property type="evidence" value="ECO:0007669"/>
    <property type="project" value="InterPro"/>
</dbReference>
<dbReference type="GO" id="GO:0003735">
    <property type="term" value="F:structural constituent of ribosome"/>
    <property type="evidence" value="ECO:0007669"/>
    <property type="project" value="InterPro"/>
</dbReference>
<dbReference type="PANTHER" id="PTHR11545:SF3">
    <property type="entry name" value="LARGE RIBOSOMAL SUBUNIT PROTEIN UL13"/>
    <property type="match status" value="1"/>
</dbReference>
<gene>
    <name evidence="4" type="ORF">PPRIM_AZ9-3.1.T0220085</name>
</gene>
<name>A0A8S1KH87_PARPR</name>
<accession>A0A8S1KH87</accession>
<dbReference type="OMA" id="WRTAPGM"/>
<dbReference type="EMBL" id="CAJJDM010000020">
    <property type="protein sequence ID" value="CAD8054549.1"/>
    <property type="molecule type" value="Genomic_DNA"/>
</dbReference>
<dbReference type="NCBIfam" id="TIGR01077">
    <property type="entry name" value="L13_A_E"/>
    <property type="match status" value="1"/>
</dbReference>
<protein>
    <recommendedName>
        <fullName evidence="6">60S ribosomal protein L13a</fullName>
    </recommendedName>
</protein>
<dbReference type="FunFam" id="3.90.1180.10:FF:000009">
    <property type="entry name" value="60S ribosomal protein L13a"/>
    <property type="match status" value="1"/>
</dbReference>
<evidence type="ECO:0000256" key="3">
    <source>
        <dbReference type="ARBA" id="ARBA00023274"/>
    </source>
</evidence>
<dbReference type="GO" id="GO:0022625">
    <property type="term" value="C:cytosolic large ribosomal subunit"/>
    <property type="evidence" value="ECO:0007669"/>
    <property type="project" value="TreeGrafter"/>
</dbReference>
<evidence type="ECO:0000256" key="1">
    <source>
        <dbReference type="ARBA" id="ARBA00006227"/>
    </source>
</evidence>
<comment type="similarity">
    <text evidence="1">Belongs to the universal ribosomal protein uL13 family.</text>
</comment>
<dbReference type="AlphaFoldDB" id="A0A8S1KH87"/>
<dbReference type="Pfam" id="PF00572">
    <property type="entry name" value="Ribosomal_L13"/>
    <property type="match status" value="1"/>
</dbReference>
<dbReference type="InterPro" id="IPR005822">
    <property type="entry name" value="Ribosomal_uL13"/>
</dbReference>
<proteinExistence type="inferred from homology"/>
<comment type="caution">
    <text evidence="4">The sequence shown here is derived from an EMBL/GenBank/DDBJ whole genome shotgun (WGS) entry which is preliminary data.</text>
</comment>
<dbReference type="PANTHER" id="PTHR11545">
    <property type="entry name" value="RIBOSOMAL PROTEIN L13"/>
    <property type="match status" value="1"/>
</dbReference>
<evidence type="ECO:0008006" key="6">
    <source>
        <dbReference type="Google" id="ProtNLM"/>
    </source>
</evidence>
<evidence type="ECO:0000313" key="5">
    <source>
        <dbReference type="Proteomes" id="UP000688137"/>
    </source>
</evidence>
<dbReference type="GO" id="GO:0003729">
    <property type="term" value="F:mRNA binding"/>
    <property type="evidence" value="ECO:0007669"/>
    <property type="project" value="TreeGrafter"/>
</dbReference>
<dbReference type="InterPro" id="IPR005755">
    <property type="entry name" value="Ribosomal_uL13_euk/arc"/>
</dbReference>
<dbReference type="HAMAP" id="MF_01366">
    <property type="entry name" value="Ribosomal_uL13"/>
    <property type="match status" value="1"/>
</dbReference>
<sequence length="198" mass="23151">MFEKEVVIDGKGHLQGRLASYIAKELQRGQRIVLVRAELIQQSGSLFRNRVIFEEYLNKRMAFNPRRGYKHYRTPSRCFWKVVRGMLQYKSKRGAAALERLKVFEGVPPPYDTRKRQVVPDALKLIRLKNHRPYCTLGDLCASVGWNQQSIVNRLEEKRKQRGATYYKRKIARENLRRKAIGAKELTGINAELEKLGY</sequence>
<dbReference type="FunFam" id="6.10.250.3250:FF:000001">
    <property type="entry name" value="60S ribosomal protein L13a"/>
    <property type="match status" value="1"/>
</dbReference>
<keyword evidence="2" id="KW-0689">Ribosomal protein</keyword>
<dbReference type="CDD" id="cd00392">
    <property type="entry name" value="Ribosomal_L13"/>
    <property type="match status" value="1"/>
</dbReference>